<dbReference type="InterPro" id="IPR027434">
    <property type="entry name" value="Homing_endonucl"/>
</dbReference>
<proteinExistence type="predicted"/>
<evidence type="ECO:0000256" key="1">
    <source>
        <dbReference type="ARBA" id="ARBA00002670"/>
    </source>
</evidence>
<protein>
    <submittedName>
        <fullName evidence="3">LAGLIDADG endonuclease</fullName>
    </submittedName>
</protein>
<gene>
    <name evidence="3" type="primary">orf145</name>
</gene>
<comment type="function">
    <text evidence="1">Mitochondrial DNA endonuclease involved in intron homing.</text>
</comment>
<organism evidence="3">
    <name type="scientific">Ganoderma leucocontextum</name>
    <dbReference type="NCBI Taxonomy" id="1566825"/>
    <lineage>
        <taxon>Eukaryota</taxon>
        <taxon>Fungi</taxon>
        <taxon>Dikarya</taxon>
        <taxon>Basidiomycota</taxon>
        <taxon>Agaricomycotina</taxon>
        <taxon>Agaricomycetes</taxon>
        <taxon>Polyporales</taxon>
        <taxon>Polyporaceae</taxon>
        <taxon>Ganoderma</taxon>
    </lineage>
</organism>
<evidence type="ECO:0000313" key="3">
    <source>
        <dbReference type="EMBL" id="AWJ63951.1"/>
    </source>
</evidence>
<dbReference type="GO" id="GO:0005739">
    <property type="term" value="C:mitochondrion"/>
    <property type="evidence" value="ECO:0007669"/>
    <property type="project" value="UniProtKB-ARBA"/>
</dbReference>
<dbReference type="Gene3D" id="3.10.28.10">
    <property type="entry name" value="Homing endonucleases"/>
    <property type="match status" value="1"/>
</dbReference>
<dbReference type="InterPro" id="IPR051289">
    <property type="entry name" value="LAGLIDADG_Endonuclease"/>
</dbReference>
<dbReference type="PANTHER" id="PTHR36181:SF4">
    <property type="entry name" value="LAGLIDADG ENDONUCLEASE"/>
    <property type="match status" value="1"/>
</dbReference>
<dbReference type="GO" id="GO:0004519">
    <property type="term" value="F:endonuclease activity"/>
    <property type="evidence" value="ECO:0007669"/>
    <property type="project" value="UniProtKB-KW"/>
</dbReference>
<geneLocation type="mitochondrion" evidence="3"/>
<dbReference type="AlphaFoldDB" id="A0A2S1WBK4"/>
<keyword evidence="3" id="KW-0255">Endonuclease</keyword>
<dbReference type="GeneID" id="36953347"/>
<feature type="domain" description="Homing endonuclease LAGLIDADG" evidence="2">
    <location>
        <begin position="25"/>
        <end position="126"/>
    </location>
</feature>
<keyword evidence="3" id="KW-0540">Nuclease</keyword>
<accession>A0A2S1WBK4</accession>
<keyword evidence="3" id="KW-0378">Hydrolase</keyword>
<dbReference type="InterPro" id="IPR004860">
    <property type="entry name" value="LAGLIDADG_dom"/>
</dbReference>
<dbReference type="EMBL" id="MH252534">
    <property type="protein sequence ID" value="AWJ63951.1"/>
    <property type="molecule type" value="Genomic_DNA"/>
</dbReference>
<dbReference type="RefSeq" id="YP_009493156.1">
    <property type="nucleotide sequence ID" value="NC_037937.1"/>
</dbReference>
<dbReference type="Pfam" id="PF00961">
    <property type="entry name" value="LAGLIDADG_1"/>
    <property type="match status" value="1"/>
</dbReference>
<reference evidence="3" key="1">
    <citation type="journal article" date="2019" name="Int. J. Biol. Macromol.">
        <title>The complete mitochondrial genomes of five important medicinal Ganoderma species: Features, evolution, and phylogeny.</title>
        <authorList>
            <person name="Li Q."/>
            <person name="Xiang D."/>
            <person name="Wan Y."/>
            <person name="Wu Q."/>
            <person name="Wu X."/>
            <person name="Ma C."/>
            <person name="Song Y."/>
            <person name="Zhao G."/>
            <person name="Huang W."/>
        </authorList>
    </citation>
    <scope>NUCLEOTIDE SEQUENCE</scope>
</reference>
<keyword evidence="3" id="KW-0496">Mitochondrion</keyword>
<dbReference type="PANTHER" id="PTHR36181">
    <property type="entry name" value="INTRON-ENCODED ENDONUCLEASE AI3-RELATED"/>
    <property type="match status" value="1"/>
</dbReference>
<sequence length="145" mass="16431">MLSNYINLTIIVMRKVNLLDPWQVTGLTDGDGSFYVTISKSVKNEIGWSVSINFQIVASENSANVQMLELVKSFFCNIGNISRHGSDNTIRYTVGGVSNCKIIQTHFVNYPLLTYKLVYFHLWSTVLDIMGKGEHLTSVTKNNWY</sequence>
<evidence type="ECO:0000259" key="2">
    <source>
        <dbReference type="Pfam" id="PF00961"/>
    </source>
</evidence>
<name>A0A2S1WBK4_9APHY</name>
<dbReference type="SUPFAM" id="SSF55608">
    <property type="entry name" value="Homing endonucleases"/>
    <property type="match status" value="1"/>
</dbReference>